<keyword evidence="3" id="KW-1185">Reference proteome</keyword>
<name>A0ABX1MIF7_9RHOO</name>
<sequence length="293" mass="33317">MTFDLEPPRSEQFVALQHVVQRKLGRCLIRLQQYEQLLKALVAEHDIGGPASGLMDVRAARVNALSKKTLGHVVGELTENVLTSDSAASDRVEGDDTPDDIKEIHIRTRFNIALPLERHTETLAGLRTLVDLRNELVHHFLERQDIWTESGCVAAHAYLDACYEQVDERYMELHAWAKSSVKARELMASFIQTSEFQDFLHHGILPGGAGVGWAWSTIVELLREAETNLGRDGWTSLRDAIEFIQTGHPEHTPRRYGCSSWRQVLHESQQFRVRKERSGPSVPTSIWYRSKET</sequence>
<evidence type="ECO:0000313" key="3">
    <source>
        <dbReference type="Proteomes" id="UP000652074"/>
    </source>
</evidence>
<dbReference type="Gene3D" id="3.30.420.610">
    <property type="entry name" value="LOTUS domain-like"/>
    <property type="match status" value="1"/>
</dbReference>
<dbReference type="Proteomes" id="UP000652074">
    <property type="component" value="Unassembled WGS sequence"/>
</dbReference>
<dbReference type="Pfam" id="PF12872">
    <property type="entry name" value="OST-HTH"/>
    <property type="match status" value="1"/>
</dbReference>
<feature type="domain" description="HTH OST-type" evidence="1">
    <location>
        <begin position="217"/>
        <end position="281"/>
    </location>
</feature>
<dbReference type="InterPro" id="IPR025605">
    <property type="entry name" value="OST-HTH/LOTUS_dom"/>
</dbReference>
<protein>
    <recommendedName>
        <fullName evidence="1">HTH OST-type domain-containing protein</fullName>
    </recommendedName>
</protein>
<reference evidence="2 3" key="1">
    <citation type="submission" date="2019-12" db="EMBL/GenBank/DDBJ databases">
        <title>Comparative genomics gives insights into the taxonomy of the Azoarcus-Aromatoleum group and reveals separate origins of nif in the plant-associated Azoarcus and non-plant-associated Aromatoleum sub-groups.</title>
        <authorList>
            <person name="Lafos M."/>
            <person name="Maluk M."/>
            <person name="Batista M."/>
            <person name="Junghare M."/>
            <person name="Carmona M."/>
            <person name="Faoro H."/>
            <person name="Cruz L.M."/>
            <person name="Battistoni F."/>
            <person name="De Souza E."/>
            <person name="Pedrosa F."/>
            <person name="Chen W.-M."/>
            <person name="Poole P.S."/>
            <person name="Dixon R.A."/>
            <person name="James E.K."/>
        </authorList>
    </citation>
    <scope>NUCLEOTIDE SEQUENCE [LARGE SCALE GENOMIC DNA]</scope>
    <source>
        <strain evidence="2 3">ToN1</strain>
    </source>
</reference>
<gene>
    <name evidence="2" type="ORF">GPA26_00480</name>
</gene>
<proteinExistence type="predicted"/>
<dbReference type="InterPro" id="IPR041966">
    <property type="entry name" value="LOTUS-like"/>
</dbReference>
<comment type="caution">
    <text evidence="2">The sequence shown here is derived from an EMBL/GenBank/DDBJ whole genome shotgun (WGS) entry which is preliminary data.</text>
</comment>
<evidence type="ECO:0000313" key="2">
    <source>
        <dbReference type="EMBL" id="NMF86946.1"/>
    </source>
</evidence>
<dbReference type="CDD" id="cd10146">
    <property type="entry name" value="LabA_like_C"/>
    <property type="match status" value="1"/>
</dbReference>
<evidence type="ECO:0000259" key="1">
    <source>
        <dbReference type="Pfam" id="PF12872"/>
    </source>
</evidence>
<dbReference type="EMBL" id="WTVR01000001">
    <property type="protein sequence ID" value="NMF86946.1"/>
    <property type="molecule type" value="Genomic_DNA"/>
</dbReference>
<accession>A0ABX1MIF7</accession>
<organism evidence="2 3">
    <name type="scientific">Aromatoleum petrolei</name>
    <dbReference type="NCBI Taxonomy" id="76116"/>
    <lineage>
        <taxon>Bacteria</taxon>
        <taxon>Pseudomonadati</taxon>
        <taxon>Pseudomonadota</taxon>
        <taxon>Betaproteobacteria</taxon>
        <taxon>Rhodocyclales</taxon>
        <taxon>Rhodocyclaceae</taxon>
        <taxon>Aromatoleum</taxon>
    </lineage>
</organism>